<sequence>MNDAGPPPNARLTHTKATREDWIRVALETLIGEGVDSVKVLTLADRLGVSRSSFYWYFRNRDQLLDALLAHWQDTNTRAVVEQAALPSTSIVHGVTHIFRCWVDERLFDPRLDFAVRDWARRSDAVRAELDRADETRVAAIAELFRRHGWVEREAFVRSRVLYFMQIGYYALDLGETLEQRKVLTGHYLKAFTGQDPSPEELDPYLAWMDEMAAR</sequence>
<keyword evidence="1 2" id="KW-0238">DNA-binding</keyword>
<evidence type="ECO:0000313" key="4">
    <source>
        <dbReference type="EMBL" id="SDF97217.1"/>
    </source>
</evidence>
<organism evidence="4 5">
    <name type="scientific">Thalassobaculum litoreum DSM 18839</name>
    <dbReference type="NCBI Taxonomy" id="1123362"/>
    <lineage>
        <taxon>Bacteria</taxon>
        <taxon>Pseudomonadati</taxon>
        <taxon>Pseudomonadota</taxon>
        <taxon>Alphaproteobacteria</taxon>
        <taxon>Rhodospirillales</taxon>
        <taxon>Thalassobaculaceae</taxon>
        <taxon>Thalassobaculum</taxon>
    </lineage>
</organism>
<dbReference type="GO" id="GO:0000976">
    <property type="term" value="F:transcription cis-regulatory region binding"/>
    <property type="evidence" value="ECO:0007669"/>
    <property type="project" value="TreeGrafter"/>
</dbReference>
<dbReference type="InterPro" id="IPR050109">
    <property type="entry name" value="HTH-type_TetR-like_transc_reg"/>
</dbReference>
<feature type="DNA-binding region" description="H-T-H motif" evidence="2">
    <location>
        <begin position="39"/>
        <end position="58"/>
    </location>
</feature>
<proteinExistence type="predicted"/>
<dbReference type="InterPro" id="IPR009057">
    <property type="entry name" value="Homeodomain-like_sf"/>
</dbReference>
<name>A0A8G2EWW2_9PROT</name>
<reference evidence="4 5" key="1">
    <citation type="submission" date="2016-10" db="EMBL/GenBank/DDBJ databases">
        <authorList>
            <person name="Varghese N."/>
            <person name="Submissions S."/>
        </authorList>
    </citation>
    <scope>NUCLEOTIDE SEQUENCE [LARGE SCALE GENOMIC DNA]</scope>
    <source>
        <strain evidence="4 5">DSM 18839</strain>
    </source>
</reference>
<evidence type="ECO:0000256" key="2">
    <source>
        <dbReference type="PROSITE-ProRule" id="PRU00335"/>
    </source>
</evidence>
<dbReference type="Gene3D" id="1.10.357.10">
    <property type="entry name" value="Tetracycline Repressor, domain 2"/>
    <property type="match status" value="1"/>
</dbReference>
<dbReference type="PROSITE" id="PS50977">
    <property type="entry name" value="HTH_TETR_2"/>
    <property type="match status" value="1"/>
</dbReference>
<evidence type="ECO:0000256" key="1">
    <source>
        <dbReference type="ARBA" id="ARBA00023125"/>
    </source>
</evidence>
<keyword evidence="5" id="KW-1185">Reference proteome</keyword>
<gene>
    <name evidence="4" type="ORF">SAMN05660686_02949</name>
</gene>
<dbReference type="PANTHER" id="PTHR30055">
    <property type="entry name" value="HTH-TYPE TRANSCRIPTIONAL REGULATOR RUTR"/>
    <property type="match status" value="1"/>
</dbReference>
<feature type="domain" description="HTH tetR-type" evidence="3">
    <location>
        <begin position="16"/>
        <end position="76"/>
    </location>
</feature>
<evidence type="ECO:0000259" key="3">
    <source>
        <dbReference type="PROSITE" id="PS50977"/>
    </source>
</evidence>
<dbReference type="AlphaFoldDB" id="A0A8G2EWW2"/>
<dbReference type="InterPro" id="IPR001647">
    <property type="entry name" value="HTH_TetR"/>
</dbReference>
<dbReference type="EMBL" id="FNBW01000008">
    <property type="protein sequence ID" value="SDF97217.1"/>
    <property type="molecule type" value="Genomic_DNA"/>
</dbReference>
<evidence type="ECO:0000313" key="5">
    <source>
        <dbReference type="Proteomes" id="UP000198615"/>
    </source>
</evidence>
<dbReference type="PANTHER" id="PTHR30055:SF239">
    <property type="entry name" value="TRANSCRIPTIONAL REGULATORY PROTEIN"/>
    <property type="match status" value="1"/>
</dbReference>
<dbReference type="RefSeq" id="WP_215906117.1">
    <property type="nucleotide sequence ID" value="NZ_FNBW01000008.1"/>
</dbReference>
<comment type="caution">
    <text evidence="4">The sequence shown here is derived from an EMBL/GenBank/DDBJ whole genome shotgun (WGS) entry which is preliminary data.</text>
</comment>
<dbReference type="Proteomes" id="UP000198615">
    <property type="component" value="Unassembled WGS sequence"/>
</dbReference>
<dbReference type="SUPFAM" id="SSF46689">
    <property type="entry name" value="Homeodomain-like"/>
    <property type="match status" value="1"/>
</dbReference>
<accession>A0A8G2EWW2</accession>
<dbReference type="GO" id="GO:0003700">
    <property type="term" value="F:DNA-binding transcription factor activity"/>
    <property type="evidence" value="ECO:0007669"/>
    <property type="project" value="TreeGrafter"/>
</dbReference>
<protein>
    <submittedName>
        <fullName evidence="4">Transcriptional regulator, TetR family</fullName>
    </submittedName>
</protein>
<dbReference type="Pfam" id="PF00440">
    <property type="entry name" value="TetR_N"/>
    <property type="match status" value="1"/>
</dbReference>